<name>X1V4M3_9ZZZZ</name>
<comment type="caution">
    <text evidence="5">The sequence shown here is derived from an EMBL/GenBank/DDBJ whole genome shotgun (WGS) entry which is preliminary data.</text>
</comment>
<keyword evidence="1" id="KW-0479">Metal-binding</keyword>
<dbReference type="PANTHER" id="PTHR43401:SF2">
    <property type="entry name" value="L-THREONINE 3-DEHYDROGENASE"/>
    <property type="match status" value="1"/>
</dbReference>
<organism evidence="5">
    <name type="scientific">marine sediment metagenome</name>
    <dbReference type="NCBI Taxonomy" id="412755"/>
    <lineage>
        <taxon>unclassified sequences</taxon>
        <taxon>metagenomes</taxon>
        <taxon>ecological metagenomes</taxon>
    </lineage>
</organism>
<keyword evidence="2" id="KW-0862">Zinc</keyword>
<accession>X1V4M3</accession>
<sequence length="159" mass="17436">MKAIIKTKAGPGAELSEVNTPQIRPREVLVKVKATAIGGTNIHIYDWDPWASARIKPPRILGHEFAGEVVEVGKEVTTFTVGDYVSCETHIVCGRCFQCQIGLLNLCQNTKIVGVHIDGTFAEYVALPESCLWKTDPTVPLEIAAIQEPLLSLQLLQTR</sequence>
<evidence type="ECO:0000256" key="3">
    <source>
        <dbReference type="ARBA" id="ARBA00023002"/>
    </source>
</evidence>
<evidence type="ECO:0000256" key="2">
    <source>
        <dbReference type="ARBA" id="ARBA00022833"/>
    </source>
</evidence>
<dbReference type="InterPro" id="IPR013154">
    <property type="entry name" value="ADH-like_N"/>
</dbReference>
<dbReference type="AlphaFoldDB" id="X1V4M3"/>
<dbReference type="Gene3D" id="3.90.180.10">
    <property type="entry name" value="Medium-chain alcohol dehydrogenases, catalytic domain"/>
    <property type="match status" value="1"/>
</dbReference>
<dbReference type="GO" id="GO:0008270">
    <property type="term" value="F:zinc ion binding"/>
    <property type="evidence" value="ECO:0007669"/>
    <property type="project" value="InterPro"/>
</dbReference>
<evidence type="ECO:0000313" key="5">
    <source>
        <dbReference type="EMBL" id="GAJ24743.1"/>
    </source>
</evidence>
<dbReference type="Pfam" id="PF08240">
    <property type="entry name" value="ADH_N"/>
    <property type="match status" value="1"/>
</dbReference>
<evidence type="ECO:0000256" key="1">
    <source>
        <dbReference type="ARBA" id="ARBA00022723"/>
    </source>
</evidence>
<dbReference type="InterPro" id="IPR050129">
    <property type="entry name" value="Zn_alcohol_dh"/>
</dbReference>
<dbReference type="PROSITE" id="PS00059">
    <property type="entry name" value="ADH_ZINC"/>
    <property type="match status" value="1"/>
</dbReference>
<reference evidence="5" key="1">
    <citation type="journal article" date="2014" name="Front. Microbiol.">
        <title>High frequency of phylogenetically diverse reductive dehalogenase-homologous genes in deep subseafloor sedimentary metagenomes.</title>
        <authorList>
            <person name="Kawai M."/>
            <person name="Futagami T."/>
            <person name="Toyoda A."/>
            <person name="Takaki Y."/>
            <person name="Nishi S."/>
            <person name="Hori S."/>
            <person name="Arai W."/>
            <person name="Tsubouchi T."/>
            <person name="Morono Y."/>
            <person name="Uchiyama I."/>
            <person name="Ito T."/>
            <person name="Fujiyama A."/>
            <person name="Inagaki F."/>
            <person name="Takami H."/>
        </authorList>
    </citation>
    <scope>NUCLEOTIDE SEQUENCE</scope>
    <source>
        <strain evidence="5">Expedition CK06-06</strain>
    </source>
</reference>
<dbReference type="InterPro" id="IPR011032">
    <property type="entry name" value="GroES-like_sf"/>
</dbReference>
<gene>
    <name evidence="5" type="ORF">S12H4_56195</name>
</gene>
<dbReference type="InterPro" id="IPR002328">
    <property type="entry name" value="ADH_Zn_CS"/>
</dbReference>
<dbReference type="EMBL" id="BARW01036151">
    <property type="protein sequence ID" value="GAJ24743.1"/>
    <property type="molecule type" value="Genomic_DNA"/>
</dbReference>
<evidence type="ECO:0000259" key="4">
    <source>
        <dbReference type="Pfam" id="PF08240"/>
    </source>
</evidence>
<dbReference type="SUPFAM" id="SSF50129">
    <property type="entry name" value="GroES-like"/>
    <property type="match status" value="1"/>
</dbReference>
<keyword evidence="3" id="KW-0560">Oxidoreductase</keyword>
<dbReference type="GO" id="GO:0016491">
    <property type="term" value="F:oxidoreductase activity"/>
    <property type="evidence" value="ECO:0007669"/>
    <property type="project" value="UniProtKB-KW"/>
</dbReference>
<dbReference type="PANTHER" id="PTHR43401">
    <property type="entry name" value="L-THREONINE 3-DEHYDROGENASE"/>
    <property type="match status" value="1"/>
</dbReference>
<proteinExistence type="predicted"/>
<protein>
    <recommendedName>
        <fullName evidence="4">Alcohol dehydrogenase-like N-terminal domain-containing protein</fullName>
    </recommendedName>
</protein>
<feature type="domain" description="Alcohol dehydrogenase-like N-terminal" evidence="4">
    <location>
        <begin position="25"/>
        <end position="135"/>
    </location>
</feature>